<protein>
    <submittedName>
        <fullName evidence="3">FxsA family protein</fullName>
    </submittedName>
</protein>
<keyword evidence="2" id="KW-0812">Transmembrane</keyword>
<dbReference type="Proteomes" id="UP001597213">
    <property type="component" value="Unassembled WGS sequence"/>
</dbReference>
<proteinExistence type="predicted"/>
<evidence type="ECO:0000256" key="2">
    <source>
        <dbReference type="SAM" id="Phobius"/>
    </source>
</evidence>
<dbReference type="InterPro" id="IPR007313">
    <property type="entry name" value="FxsA"/>
</dbReference>
<comment type="caution">
    <text evidence="3">The sequence shown here is derived from an EMBL/GenBank/DDBJ whole genome shotgun (WGS) entry which is preliminary data.</text>
</comment>
<name>A0ABW4R858_9RHOB</name>
<accession>A0ABW4R858</accession>
<reference evidence="4" key="1">
    <citation type="journal article" date="2019" name="Int. J. Syst. Evol. Microbiol.">
        <title>The Global Catalogue of Microorganisms (GCM) 10K type strain sequencing project: providing services to taxonomists for standard genome sequencing and annotation.</title>
        <authorList>
            <consortium name="The Broad Institute Genomics Platform"/>
            <consortium name="The Broad Institute Genome Sequencing Center for Infectious Disease"/>
            <person name="Wu L."/>
            <person name="Ma J."/>
        </authorList>
    </citation>
    <scope>NUCLEOTIDE SEQUENCE [LARGE SCALE GENOMIC DNA]</scope>
    <source>
        <strain evidence="4">CCUG 56029</strain>
    </source>
</reference>
<evidence type="ECO:0000256" key="1">
    <source>
        <dbReference type="SAM" id="MobiDB-lite"/>
    </source>
</evidence>
<feature type="transmembrane region" description="Helical" evidence="2">
    <location>
        <begin position="12"/>
        <end position="45"/>
    </location>
</feature>
<keyword evidence="2" id="KW-1133">Transmembrane helix</keyword>
<evidence type="ECO:0000313" key="3">
    <source>
        <dbReference type="EMBL" id="MFD1881839.1"/>
    </source>
</evidence>
<feature type="region of interest" description="Disordered" evidence="1">
    <location>
        <begin position="141"/>
        <end position="188"/>
    </location>
</feature>
<dbReference type="EMBL" id="JBHUEN010000021">
    <property type="protein sequence ID" value="MFD1881839.1"/>
    <property type="molecule type" value="Genomic_DNA"/>
</dbReference>
<keyword evidence="4" id="KW-1185">Reference proteome</keyword>
<evidence type="ECO:0000313" key="4">
    <source>
        <dbReference type="Proteomes" id="UP001597213"/>
    </source>
</evidence>
<keyword evidence="2" id="KW-0472">Membrane</keyword>
<dbReference type="PANTHER" id="PTHR35335">
    <property type="entry name" value="UPF0716 PROTEIN FXSA"/>
    <property type="match status" value="1"/>
</dbReference>
<sequence length="188" mass="21006">MWLIILFIVIPIIEISLFIVVGQAIGVGPTILLVLLSAVVGTWLMRRQGLRALMDLQQSFREMRDPSAPLAHGAMILFAGALLLTPGFFTDFLGLLLLVPGVRDWMMRQVRERMVVTRQGFGFDSAPDAGPDWSNMYDRDAPARQWPPRNPAGTIDGEYVIEDEAPIHPDDQPANRPTRRGKSGWTLQ</sequence>
<gene>
    <name evidence="3" type="ORF">ACFSCT_08940</name>
</gene>
<organism evidence="3 4">
    <name type="scientific">Paracoccus pacificus</name>
    <dbReference type="NCBI Taxonomy" id="1463598"/>
    <lineage>
        <taxon>Bacteria</taxon>
        <taxon>Pseudomonadati</taxon>
        <taxon>Pseudomonadota</taxon>
        <taxon>Alphaproteobacteria</taxon>
        <taxon>Rhodobacterales</taxon>
        <taxon>Paracoccaceae</taxon>
        <taxon>Paracoccus</taxon>
    </lineage>
</organism>
<dbReference type="NCBIfam" id="NF008528">
    <property type="entry name" value="PRK11463.1-2"/>
    <property type="match status" value="1"/>
</dbReference>
<feature type="transmembrane region" description="Helical" evidence="2">
    <location>
        <begin position="70"/>
        <end position="99"/>
    </location>
</feature>
<dbReference type="Pfam" id="PF04186">
    <property type="entry name" value="FxsA"/>
    <property type="match status" value="1"/>
</dbReference>
<dbReference type="PANTHER" id="PTHR35335:SF1">
    <property type="entry name" value="UPF0716 PROTEIN FXSA"/>
    <property type="match status" value="1"/>
</dbReference>
<dbReference type="RefSeq" id="WP_379142028.1">
    <property type="nucleotide sequence ID" value="NZ_JBHUEN010000021.1"/>
</dbReference>